<organism evidence="4 5">
    <name type="scientific">Candidatus Thermofonsia Clade 1 bacterium</name>
    <dbReference type="NCBI Taxonomy" id="2364210"/>
    <lineage>
        <taxon>Bacteria</taxon>
        <taxon>Bacillati</taxon>
        <taxon>Chloroflexota</taxon>
        <taxon>Candidatus Thermofontia</taxon>
        <taxon>Candidatus Thermofonsia Clade 1</taxon>
    </lineage>
</organism>
<evidence type="ECO:0000313" key="6">
    <source>
        <dbReference type="Proteomes" id="UP000229681"/>
    </source>
</evidence>
<dbReference type="PANTHER" id="PTHR46732:SF8">
    <property type="entry name" value="ATP-DEPENDENT PROTEASE LA (LON) DOMAIN PROTEIN"/>
    <property type="match status" value="1"/>
</dbReference>
<feature type="domain" description="Lon N-terminal" evidence="2">
    <location>
        <begin position="10"/>
        <end position="204"/>
    </location>
</feature>
<protein>
    <submittedName>
        <fullName evidence="4">Peptidase S16</fullName>
    </submittedName>
</protein>
<evidence type="ECO:0000313" key="4">
    <source>
        <dbReference type="EMBL" id="PJF43182.1"/>
    </source>
</evidence>
<dbReference type="Proteomes" id="UP000228947">
    <property type="component" value="Unassembled WGS sequence"/>
</dbReference>
<accession>A0A2M8PIN9</accession>
<keyword evidence="1" id="KW-0472">Membrane</keyword>
<dbReference type="PROSITE" id="PS51787">
    <property type="entry name" value="LON_N"/>
    <property type="match status" value="1"/>
</dbReference>
<evidence type="ECO:0000313" key="5">
    <source>
        <dbReference type="Proteomes" id="UP000228947"/>
    </source>
</evidence>
<evidence type="ECO:0000313" key="3">
    <source>
        <dbReference type="EMBL" id="PJF37409.1"/>
    </source>
</evidence>
<dbReference type="PANTHER" id="PTHR46732">
    <property type="entry name" value="ATP-DEPENDENT PROTEASE LA (LON) DOMAIN PROTEIN"/>
    <property type="match status" value="1"/>
</dbReference>
<dbReference type="SMART" id="SM00464">
    <property type="entry name" value="LON"/>
    <property type="match status" value="1"/>
</dbReference>
<dbReference type="Proteomes" id="UP000229681">
    <property type="component" value="Unassembled WGS sequence"/>
</dbReference>
<feature type="transmembrane region" description="Helical" evidence="1">
    <location>
        <begin position="15"/>
        <end position="33"/>
    </location>
</feature>
<gene>
    <name evidence="3" type="ORF">CUN49_00360</name>
    <name evidence="4" type="ORF">CUN50_01185</name>
</gene>
<comment type="caution">
    <text evidence="4">The sequence shown here is derived from an EMBL/GenBank/DDBJ whole genome shotgun (WGS) entry which is preliminary data.</text>
</comment>
<reference evidence="5 6" key="1">
    <citation type="submission" date="2017-11" db="EMBL/GenBank/DDBJ databases">
        <title>Evolution of Phototrophy in the Chloroflexi Phylum Driven by Horizontal Gene Transfer.</title>
        <authorList>
            <person name="Ward L.M."/>
            <person name="Hemp J."/>
            <person name="Shih P.M."/>
            <person name="Mcglynn S.E."/>
            <person name="Fischer W."/>
        </authorList>
    </citation>
    <scope>NUCLEOTIDE SEQUENCE [LARGE SCALE GENOMIC DNA]</scope>
    <source>
        <strain evidence="4">CP1_1M</strain>
        <strain evidence="3">JP3_13</strain>
    </source>
</reference>
<accession>A0A2M8Q060</accession>
<dbReference type="InterPro" id="IPR003111">
    <property type="entry name" value="Lon_prtase_N"/>
</dbReference>
<dbReference type="InterPro" id="IPR015947">
    <property type="entry name" value="PUA-like_sf"/>
</dbReference>
<dbReference type="Pfam" id="PF02190">
    <property type="entry name" value="LON_substr_bdg"/>
    <property type="match status" value="1"/>
</dbReference>
<dbReference type="EMBL" id="PGTM01000002">
    <property type="protein sequence ID" value="PJF37409.1"/>
    <property type="molecule type" value="Genomic_DNA"/>
</dbReference>
<dbReference type="Gene3D" id="2.30.130.40">
    <property type="entry name" value="LON domain-like"/>
    <property type="match status" value="1"/>
</dbReference>
<sequence>MIGKRSVSNTREMPLFPLSTVLFPGMPLYLHIFEPRYKLMISECIREARPFGVVLISEGTEVSPNVSIFNVGTTAHITHVKPLAHGEMNIASVGQSRFRILSTHNRYPYLSGIVEDFPIENRDDARIPELVSRLTPQIKRYLDIFAALGEVEFKMDQLPDDPEMLAYLTAIVLNVPPINKQRILEIASLPEMLSAEYALIRREALFLQHIVERGSRWRDDPNPFSPN</sequence>
<evidence type="ECO:0000256" key="1">
    <source>
        <dbReference type="SAM" id="Phobius"/>
    </source>
</evidence>
<name>A0A2M8Q060_9CHLR</name>
<evidence type="ECO:0000259" key="2">
    <source>
        <dbReference type="PROSITE" id="PS51787"/>
    </source>
</evidence>
<dbReference type="SUPFAM" id="SSF88697">
    <property type="entry name" value="PUA domain-like"/>
    <property type="match status" value="1"/>
</dbReference>
<dbReference type="AlphaFoldDB" id="A0A2M8Q060"/>
<dbReference type="InterPro" id="IPR046336">
    <property type="entry name" value="Lon_prtase_N_sf"/>
</dbReference>
<dbReference type="EMBL" id="PGTL01000003">
    <property type="protein sequence ID" value="PJF43182.1"/>
    <property type="molecule type" value="Genomic_DNA"/>
</dbReference>
<keyword evidence="1" id="KW-0812">Transmembrane</keyword>
<keyword evidence="1" id="KW-1133">Transmembrane helix</keyword>
<proteinExistence type="predicted"/>